<organism evidence="2 3">
    <name type="scientific">Arthrobacter crusticola</name>
    <dbReference type="NCBI Taxonomy" id="2547960"/>
    <lineage>
        <taxon>Bacteria</taxon>
        <taxon>Bacillati</taxon>
        <taxon>Actinomycetota</taxon>
        <taxon>Actinomycetes</taxon>
        <taxon>Micrococcales</taxon>
        <taxon>Micrococcaceae</taxon>
        <taxon>Arthrobacter</taxon>
    </lineage>
</organism>
<dbReference type="InterPro" id="IPR052613">
    <property type="entry name" value="LicD_transferase"/>
</dbReference>
<evidence type="ECO:0000313" key="2">
    <source>
        <dbReference type="EMBL" id="TDK24827.1"/>
    </source>
</evidence>
<dbReference type="Proteomes" id="UP000295411">
    <property type="component" value="Unassembled WGS sequence"/>
</dbReference>
<gene>
    <name evidence="2" type="ORF">E2F48_13595</name>
</gene>
<dbReference type="GO" id="GO:0032259">
    <property type="term" value="P:methylation"/>
    <property type="evidence" value="ECO:0007669"/>
    <property type="project" value="UniProtKB-KW"/>
</dbReference>
<dbReference type="InterPro" id="IPR041698">
    <property type="entry name" value="Methyltransf_25"/>
</dbReference>
<comment type="caution">
    <text evidence="2">The sequence shown here is derived from an EMBL/GenBank/DDBJ whole genome shotgun (WGS) entry which is preliminary data.</text>
</comment>
<dbReference type="OrthoDB" id="3780655at2"/>
<accession>A0A4R5TUU6</accession>
<dbReference type="Gene3D" id="3.40.50.150">
    <property type="entry name" value="Vaccinia Virus protein VP39"/>
    <property type="match status" value="1"/>
</dbReference>
<dbReference type="GO" id="GO:0008168">
    <property type="term" value="F:methyltransferase activity"/>
    <property type="evidence" value="ECO:0007669"/>
    <property type="project" value="UniProtKB-KW"/>
</dbReference>
<dbReference type="InterPro" id="IPR029063">
    <property type="entry name" value="SAM-dependent_MTases_sf"/>
</dbReference>
<evidence type="ECO:0000259" key="1">
    <source>
        <dbReference type="Pfam" id="PF13649"/>
    </source>
</evidence>
<dbReference type="PANTHER" id="PTHR13627:SF31">
    <property type="entry name" value="RIBITOL 5-PHOSPHATE TRANSFERASE FKRP"/>
    <property type="match status" value="1"/>
</dbReference>
<dbReference type="EMBL" id="SMTK01000004">
    <property type="protein sequence ID" value="TDK24827.1"/>
    <property type="molecule type" value="Genomic_DNA"/>
</dbReference>
<keyword evidence="2" id="KW-0489">Methyltransferase</keyword>
<evidence type="ECO:0000313" key="3">
    <source>
        <dbReference type="Proteomes" id="UP000295411"/>
    </source>
</evidence>
<dbReference type="CDD" id="cd02440">
    <property type="entry name" value="AdoMet_MTases"/>
    <property type="match status" value="1"/>
</dbReference>
<feature type="domain" description="Methyltransferase" evidence="1">
    <location>
        <begin position="346"/>
        <end position="397"/>
    </location>
</feature>
<name>A0A4R5TUU6_9MICC</name>
<protein>
    <submittedName>
        <fullName evidence="2">Methyltransferase domain-containing protein</fullName>
    </submittedName>
</protein>
<reference evidence="2 3" key="1">
    <citation type="submission" date="2019-03" db="EMBL/GenBank/DDBJ databases">
        <title>Arthrobacter sp. nov., an bacterium isolated from biocrust in Mu Us Desert.</title>
        <authorList>
            <person name="Lixiong L."/>
        </authorList>
    </citation>
    <scope>NUCLEOTIDE SEQUENCE [LARGE SCALE GENOMIC DNA]</scope>
    <source>
        <strain evidence="2 3">SLN-3</strain>
    </source>
</reference>
<dbReference type="AlphaFoldDB" id="A0A4R5TUU6"/>
<dbReference type="RefSeq" id="WP_133404490.1">
    <property type="nucleotide sequence ID" value="NZ_SMTK01000004.1"/>
</dbReference>
<dbReference type="PANTHER" id="PTHR13627">
    <property type="entry name" value="FUKUTIN RELATED PROTEIN"/>
    <property type="match status" value="1"/>
</dbReference>
<dbReference type="SUPFAM" id="SSF53335">
    <property type="entry name" value="S-adenosyl-L-methionine-dependent methyltransferases"/>
    <property type="match status" value="1"/>
</dbReference>
<sequence>MSAFFAADTKSLTVTGTDFAPGSAVSVLLAGRRIWTFRVPEDGSGWDGVTVEWPPALAERLRGRARLAVERDGTLIGGEQPVQFDESDTELLLCEPATGIPLVVNKWGRIARSFEGREASLIEGVLDEAERLIELVRDRTGIELFVTGGTLLGPVRDGRILPNDDDADFAYLSRHENPSDVALESYELERMLVAEGHEVVRHSSGHLQLMYPGGTVTDRFYLDIFTYFVCSGWFHGTFHARERADEVTVLPLKPVNVNDRMLPGPAEPDQMLTAIYGPGWKTPDPAFRFITPPSAGRRFYWWLNHFDVDRENWEDHHRAEIAADPSPRPSSFALATAGRIAPGSSVLDLGCGLGADARYLAGQGHSVLGVDYSRPALVFARTAGDEGGRLRFEHTNLYMARHAMRLRTQCTQLPGPVQVYGNQLFNALSPLGWDTTLQLVKHLLAEPGARAHFEVGISGEVGSPSWLEYRPVEWRRFEEQLARYGMEIDERADVPLSDSAGAEVRRVIVRRMEW</sequence>
<keyword evidence="2" id="KW-0808">Transferase</keyword>
<proteinExistence type="predicted"/>
<keyword evidence="3" id="KW-1185">Reference proteome</keyword>
<dbReference type="Pfam" id="PF13649">
    <property type="entry name" value="Methyltransf_25"/>
    <property type="match status" value="1"/>
</dbReference>